<evidence type="ECO:0000259" key="8">
    <source>
        <dbReference type="Pfam" id="PF24882"/>
    </source>
</evidence>
<organism evidence="9 10">
    <name type="scientific">Actinomortierella ambigua</name>
    <dbReference type="NCBI Taxonomy" id="1343610"/>
    <lineage>
        <taxon>Eukaryota</taxon>
        <taxon>Fungi</taxon>
        <taxon>Fungi incertae sedis</taxon>
        <taxon>Mucoromycota</taxon>
        <taxon>Mortierellomycotina</taxon>
        <taxon>Mortierellomycetes</taxon>
        <taxon>Mortierellales</taxon>
        <taxon>Mortierellaceae</taxon>
        <taxon>Actinomortierella</taxon>
    </lineage>
</organism>
<feature type="domain" description="Origin recognition complex subunit 2 RecA-like" evidence="7">
    <location>
        <begin position="315"/>
        <end position="478"/>
    </location>
</feature>
<dbReference type="InterPro" id="IPR056773">
    <property type="entry name" value="WHD_ORC2"/>
</dbReference>
<protein>
    <recommendedName>
        <fullName evidence="5">Origin recognition complex subunit 2</fullName>
    </recommendedName>
</protein>
<evidence type="ECO:0000256" key="6">
    <source>
        <dbReference type="SAM" id="MobiDB-lite"/>
    </source>
</evidence>
<dbReference type="InterPro" id="IPR056772">
    <property type="entry name" value="RecA-like_ORC2"/>
</dbReference>
<feature type="compositionally biased region" description="Low complexity" evidence="6">
    <location>
        <begin position="98"/>
        <end position="113"/>
    </location>
</feature>
<feature type="compositionally biased region" description="Basic and acidic residues" evidence="6">
    <location>
        <begin position="180"/>
        <end position="191"/>
    </location>
</feature>
<feature type="region of interest" description="Disordered" evidence="6">
    <location>
        <begin position="170"/>
        <end position="260"/>
    </location>
</feature>
<comment type="similarity">
    <text evidence="2 5">Belongs to the ORC2 family.</text>
</comment>
<sequence>MLITYQPNDDIPVHIVCSVSKSDADKETALAKKHKNVVPPRQRRRLLLESGLTIPKRSSVVDASRRHASSTSSRDKEVTATAAGLTGEEGMDDIFLPSRAPASATSAALGSSADPATAQGDDGDDETKFKSARQVFGFQSAKKKGGVLQTILQQQQEQEAAAAAAAAEKASKAGRRAGSKKVDKAETDKYANRARVARAISRTNQVDSDHEANASSSEEEDDEEEEEEDDQHSRKRPRTEDEDMEDDDHDKALDDLNEPQKSFFEIDEMGAERYFQDVHQKSRTSNNTLSKLPVLEHADFMAALRRTTVKHARETEMLQLLYEEQFPQWYFELISGGFNLLFYGYGSKRQLLNRFALTFLTDAPVIIVNGFFPTVTVKEILNKITAGALEYTGPTGSLQEQTAFIHTYFRQPDRRVKKVYLILHNIDGPNLRSEKSQAALSYLASCPHVHLLATLDHINAALLWDAVKVARFNWIWHELTTYENYLTETSFENSIMVRRGELGARGVQFVLASLTSNGKGLFRIMAEHQIAMDRELQQLQPGQGGNGGGGAVSRNLADLGMSHHALFQKCLENFLVSNAVTFRSQLTEFRDHQIVQSRKGPDGAEMLHIPLESDVLEGILESLP</sequence>
<proteinExistence type="inferred from homology"/>
<dbReference type="GO" id="GO:0005664">
    <property type="term" value="C:nuclear origin of replication recognition complex"/>
    <property type="evidence" value="ECO:0007669"/>
    <property type="project" value="UniProtKB-UniRule"/>
</dbReference>
<dbReference type="PANTHER" id="PTHR14052:SF0">
    <property type="entry name" value="ORIGIN RECOGNITION COMPLEX SUBUNIT 2"/>
    <property type="match status" value="1"/>
</dbReference>
<evidence type="ECO:0000259" key="7">
    <source>
        <dbReference type="Pfam" id="PF04084"/>
    </source>
</evidence>
<name>A0A9P6U165_9FUNG</name>
<feature type="compositionally biased region" description="Acidic residues" evidence="6">
    <location>
        <begin position="217"/>
        <end position="230"/>
    </location>
</feature>
<dbReference type="GO" id="GO:0003688">
    <property type="term" value="F:DNA replication origin binding"/>
    <property type="evidence" value="ECO:0007669"/>
    <property type="project" value="UniProtKB-UniRule"/>
</dbReference>
<comment type="subcellular location">
    <subcellularLocation>
        <location evidence="1 5">Nucleus</location>
    </subcellularLocation>
</comment>
<keyword evidence="3 5" id="KW-0235">DNA replication</keyword>
<evidence type="ECO:0000256" key="5">
    <source>
        <dbReference type="RuleBase" id="RU368084"/>
    </source>
</evidence>
<gene>
    <name evidence="9" type="primary">ORC2</name>
    <name evidence="9" type="ORF">DFQ27_006628</name>
</gene>
<reference evidence="9" key="1">
    <citation type="journal article" date="2020" name="Fungal Divers.">
        <title>Resolving the Mortierellaceae phylogeny through synthesis of multi-gene phylogenetics and phylogenomics.</title>
        <authorList>
            <person name="Vandepol N."/>
            <person name="Liber J."/>
            <person name="Desiro A."/>
            <person name="Na H."/>
            <person name="Kennedy M."/>
            <person name="Barry K."/>
            <person name="Grigoriev I.V."/>
            <person name="Miller A.N."/>
            <person name="O'Donnell K."/>
            <person name="Stajich J.E."/>
            <person name="Bonito G."/>
        </authorList>
    </citation>
    <scope>NUCLEOTIDE SEQUENCE</scope>
    <source>
        <strain evidence="9">BC1065</strain>
    </source>
</reference>
<comment type="caution">
    <text evidence="9">The sequence shown here is derived from an EMBL/GenBank/DDBJ whole genome shotgun (WGS) entry which is preliminary data.</text>
</comment>
<dbReference type="PANTHER" id="PTHR14052">
    <property type="entry name" value="ORIGIN RECOGNITION COMPLEX SUBUNIT 2"/>
    <property type="match status" value="1"/>
</dbReference>
<evidence type="ECO:0000256" key="4">
    <source>
        <dbReference type="ARBA" id="ARBA00023242"/>
    </source>
</evidence>
<evidence type="ECO:0000256" key="2">
    <source>
        <dbReference type="ARBA" id="ARBA00007421"/>
    </source>
</evidence>
<evidence type="ECO:0000256" key="3">
    <source>
        <dbReference type="ARBA" id="ARBA00022705"/>
    </source>
</evidence>
<dbReference type="Pfam" id="PF04084">
    <property type="entry name" value="RecA-like_ORC2"/>
    <property type="match status" value="1"/>
</dbReference>
<dbReference type="InterPro" id="IPR007220">
    <property type="entry name" value="ORC2"/>
</dbReference>
<feature type="domain" description="Origin recognition complex subunit 2 winged-helix" evidence="8">
    <location>
        <begin position="557"/>
        <end position="614"/>
    </location>
</feature>
<dbReference type="Pfam" id="PF24882">
    <property type="entry name" value="WHD_ORC2"/>
    <property type="match status" value="1"/>
</dbReference>
<keyword evidence="4 5" id="KW-0539">Nucleus</keyword>
<evidence type="ECO:0000256" key="1">
    <source>
        <dbReference type="ARBA" id="ARBA00004123"/>
    </source>
</evidence>
<dbReference type="Proteomes" id="UP000807716">
    <property type="component" value="Unassembled WGS sequence"/>
</dbReference>
<accession>A0A9P6U165</accession>
<dbReference type="OrthoDB" id="346673at2759"/>
<evidence type="ECO:0000313" key="10">
    <source>
        <dbReference type="Proteomes" id="UP000807716"/>
    </source>
</evidence>
<comment type="function">
    <text evidence="5">Component of the origin recognition complex (ORC) that binds origins of replication. DNA-binding is ATP-dependent. ORC is required to assemble the pre-replication complex necessary to initiate DNA replication.</text>
</comment>
<evidence type="ECO:0000313" key="9">
    <source>
        <dbReference type="EMBL" id="KAG0254783.1"/>
    </source>
</evidence>
<dbReference type="EMBL" id="JAAAJB010000497">
    <property type="protein sequence ID" value="KAG0254783.1"/>
    <property type="molecule type" value="Genomic_DNA"/>
</dbReference>
<feature type="region of interest" description="Disordered" evidence="6">
    <location>
        <begin position="57"/>
        <end position="128"/>
    </location>
</feature>
<comment type="subunit">
    <text evidence="5">Component of the origin recognition complex (ORC).</text>
</comment>
<dbReference type="GO" id="GO:0006260">
    <property type="term" value="P:DNA replication"/>
    <property type="evidence" value="ECO:0007669"/>
    <property type="project" value="UniProtKB-UniRule"/>
</dbReference>
<dbReference type="AlphaFoldDB" id="A0A9P6U165"/>
<keyword evidence="10" id="KW-1185">Reference proteome</keyword>